<dbReference type="InterPro" id="IPR041694">
    <property type="entry name" value="ADH_N_2"/>
</dbReference>
<dbReference type="PANTHER" id="PTHR43205:SF7">
    <property type="entry name" value="PROSTAGLANDIN REDUCTASE 1"/>
    <property type="match status" value="1"/>
</dbReference>
<dbReference type="InterPro" id="IPR020843">
    <property type="entry name" value="ER"/>
</dbReference>
<dbReference type="SMART" id="SM00829">
    <property type="entry name" value="PKS_ER"/>
    <property type="match status" value="1"/>
</dbReference>
<dbReference type="InterPro" id="IPR036291">
    <property type="entry name" value="NAD(P)-bd_dom_sf"/>
</dbReference>
<dbReference type="KEGG" id="hhu:AR456_16405"/>
<proteinExistence type="predicted"/>
<evidence type="ECO:0000256" key="1">
    <source>
        <dbReference type="ARBA" id="ARBA00023002"/>
    </source>
</evidence>
<dbReference type="Pfam" id="PF00107">
    <property type="entry name" value="ADH_zinc_N"/>
    <property type="match status" value="1"/>
</dbReference>
<keyword evidence="1" id="KW-0560">Oxidoreductase</keyword>
<dbReference type="GO" id="GO:0016628">
    <property type="term" value="F:oxidoreductase activity, acting on the CH-CH group of donors, NAD or NADP as acceptor"/>
    <property type="evidence" value="ECO:0007669"/>
    <property type="project" value="InterPro"/>
</dbReference>
<sequence>MSCAHSSSETEAWRLRQTPQGKLVPGDLELTQRTLSAPAKDEVLVEVCWLSVDPYMRTRMQSSGYDYLNRDGMGKWTSGSYLSAWGLGRVLEVGSEVGDKVASGDWVVGHLPVARHGLVRFSSERGALPPLVFGAQQTAPVDWLHARGMTGFTAWLAMCHYARPRASDTVLVTGGAGAVGSLAVQWALTSGARVLASAGSSAGREWLSSLGVTGVLDHGSPEVFAEQLRQLAPGGLDLHMEQLGGATFASAIDAVRSHGRVVLCGLVSQYNEAEPRRAPPNLQRLVSVGARLQPFVVPGHEAEHWGRFQQQAASPPASAFAAPLEVIDGLESWAEALCGLLVSGNRRGPGKRVIQLQAFNPVDVQRRR</sequence>
<dbReference type="Proteomes" id="UP000019113">
    <property type="component" value="Unassembled WGS sequence"/>
</dbReference>
<dbReference type="STRING" id="1178482.AR456_16405"/>
<protein>
    <recommendedName>
        <fullName evidence="2">Enoyl reductase (ER) domain-containing protein</fullName>
    </recommendedName>
</protein>
<evidence type="ECO:0000259" key="2">
    <source>
        <dbReference type="SMART" id="SM00829"/>
    </source>
</evidence>
<dbReference type="AlphaFoldDB" id="W1NBY0"/>
<dbReference type="PANTHER" id="PTHR43205">
    <property type="entry name" value="PROSTAGLANDIN REDUCTASE"/>
    <property type="match status" value="1"/>
</dbReference>
<keyword evidence="4" id="KW-1185">Reference proteome</keyword>
<dbReference type="Gene3D" id="3.90.180.10">
    <property type="entry name" value="Medium-chain alcohol dehydrogenases, catalytic domain"/>
    <property type="match status" value="1"/>
</dbReference>
<dbReference type="EMBL" id="AVBC01000019">
    <property type="protein sequence ID" value="ERL52415.1"/>
    <property type="molecule type" value="Genomic_DNA"/>
</dbReference>
<reference evidence="3 4" key="1">
    <citation type="submission" date="2013-08" db="EMBL/GenBank/DDBJ databases">
        <title>draft genome of Halomonas huanghegensis, strain BJGMM-B45T.</title>
        <authorList>
            <person name="Miao C."/>
            <person name="Wan Y."/>
            <person name="Jin W."/>
        </authorList>
    </citation>
    <scope>NUCLEOTIDE SEQUENCE [LARGE SCALE GENOMIC DNA]</scope>
    <source>
        <strain evidence="3 4">BJGMM-B45</strain>
    </source>
</reference>
<gene>
    <name evidence="3" type="ORF">BJB45_10640</name>
</gene>
<organism evidence="3 4">
    <name type="scientific">Halomonas huangheensis</name>
    <dbReference type="NCBI Taxonomy" id="1178482"/>
    <lineage>
        <taxon>Bacteria</taxon>
        <taxon>Pseudomonadati</taxon>
        <taxon>Pseudomonadota</taxon>
        <taxon>Gammaproteobacteria</taxon>
        <taxon>Oceanospirillales</taxon>
        <taxon>Halomonadaceae</taxon>
        <taxon>Halomonas</taxon>
    </lineage>
</organism>
<dbReference type="RefSeq" id="WP_021818248.1">
    <property type="nucleotide sequence ID" value="NZ_AVBC01000019.1"/>
</dbReference>
<dbReference type="eggNOG" id="COG2130">
    <property type="taxonomic scope" value="Bacteria"/>
</dbReference>
<dbReference type="CDD" id="cd05288">
    <property type="entry name" value="PGDH"/>
    <property type="match status" value="1"/>
</dbReference>
<dbReference type="InterPro" id="IPR013149">
    <property type="entry name" value="ADH-like_C"/>
</dbReference>
<dbReference type="Pfam" id="PF16884">
    <property type="entry name" value="ADH_N_2"/>
    <property type="match status" value="1"/>
</dbReference>
<name>W1NBY0_9GAMM</name>
<evidence type="ECO:0000313" key="4">
    <source>
        <dbReference type="Proteomes" id="UP000019113"/>
    </source>
</evidence>
<accession>W1NBY0</accession>
<dbReference type="PATRIC" id="fig|1178482.3.peg.1288"/>
<dbReference type="Gene3D" id="3.40.50.720">
    <property type="entry name" value="NAD(P)-binding Rossmann-like Domain"/>
    <property type="match status" value="1"/>
</dbReference>
<dbReference type="InterPro" id="IPR011032">
    <property type="entry name" value="GroES-like_sf"/>
</dbReference>
<comment type="caution">
    <text evidence="3">The sequence shown here is derived from an EMBL/GenBank/DDBJ whole genome shotgun (WGS) entry which is preliminary data.</text>
</comment>
<dbReference type="SUPFAM" id="SSF50129">
    <property type="entry name" value="GroES-like"/>
    <property type="match status" value="1"/>
</dbReference>
<dbReference type="InterPro" id="IPR045010">
    <property type="entry name" value="MDR_fam"/>
</dbReference>
<evidence type="ECO:0000313" key="3">
    <source>
        <dbReference type="EMBL" id="ERL52415.1"/>
    </source>
</evidence>
<feature type="domain" description="Enoyl reductase (ER)" evidence="2">
    <location>
        <begin position="26"/>
        <end position="314"/>
    </location>
</feature>
<dbReference type="SUPFAM" id="SSF51735">
    <property type="entry name" value="NAD(P)-binding Rossmann-fold domains"/>
    <property type="match status" value="1"/>
</dbReference>